<dbReference type="Gene3D" id="3.60.15.10">
    <property type="entry name" value="Ribonuclease Z/Hydroxyacylglutathione hydrolase-like"/>
    <property type="match status" value="1"/>
</dbReference>
<dbReference type="PANTHER" id="PTHR11203">
    <property type="entry name" value="CLEAVAGE AND POLYADENYLATION SPECIFICITY FACTOR FAMILY MEMBER"/>
    <property type="match status" value="1"/>
</dbReference>
<dbReference type="InterPro" id="IPR011108">
    <property type="entry name" value="RMMBL"/>
</dbReference>
<organism evidence="4">
    <name type="scientific">marine sediment metagenome</name>
    <dbReference type="NCBI Taxonomy" id="412755"/>
    <lineage>
        <taxon>unclassified sequences</taxon>
        <taxon>metagenomes</taxon>
        <taxon>ecological metagenomes</taxon>
    </lineage>
</organism>
<dbReference type="Pfam" id="PF10996">
    <property type="entry name" value="Beta-Casp"/>
    <property type="match status" value="1"/>
</dbReference>
<dbReference type="Gene3D" id="3.40.50.10890">
    <property type="match status" value="1"/>
</dbReference>
<evidence type="ECO:0000313" key="4">
    <source>
        <dbReference type="EMBL" id="KKM69022.1"/>
    </source>
</evidence>
<feature type="domain" description="Metallo-beta-lactamase" evidence="2">
    <location>
        <begin position="15"/>
        <end position="225"/>
    </location>
</feature>
<dbReference type="EMBL" id="LAZR01010062">
    <property type="protein sequence ID" value="KKM69022.1"/>
    <property type="molecule type" value="Genomic_DNA"/>
</dbReference>
<keyword evidence="1" id="KW-0378">Hydrolase</keyword>
<comment type="caution">
    <text evidence="4">The sequence shown here is derived from an EMBL/GenBank/DDBJ whole genome shotgun (WGS) entry which is preliminary data.</text>
</comment>
<dbReference type="InterPro" id="IPR050698">
    <property type="entry name" value="MBL"/>
</dbReference>
<dbReference type="GO" id="GO:0004521">
    <property type="term" value="F:RNA endonuclease activity"/>
    <property type="evidence" value="ECO:0007669"/>
    <property type="project" value="TreeGrafter"/>
</dbReference>
<feature type="domain" description="Beta-Casp" evidence="3">
    <location>
        <begin position="256"/>
        <end position="381"/>
    </location>
</feature>
<dbReference type="InterPro" id="IPR022712">
    <property type="entry name" value="Beta_Casp"/>
</dbReference>
<name>A0A0F9MIL6_9ZZZZ</name>
<gene>
    <name evidence="4" type="ORF">LCGC14_1455010</name>
</gene>
<dbReference type="CDD" id="cd16295">
    <property type="entry name" value="TTHA0252-CPSF-like_MBL-fold"/>
    <property type="match status" value="1"/>
</dbReference>
<dbReference type="InterPro" id="IPR001279">
    <property type="entry name" value="Metallo-B-lactamas"/>
</dbReference>
<evidence type="ECO:0000259" key="2">
    <source>
        <dbReference type="SMART" id="SM00849"/>
    </source>
</evidence>
<proteinExistence type="predicted"/>
<dbReference type="Pfam" id="PF07521">
    <property type="entry name" value="RMMBL"/>
    <property type="match status" value="1"/>
</dbReference>
<evidence type="ECO:0008006" key="5">
    <source>
        <dbReference type="Google" id="ProtNLM"/>
    </source>
</evidence>
<protein>
    <recommendedName>
        <fullName evidence="5">Metallo-beta-lactamase domain-containing protein</fullName>
    </recommendedName>
</protein>
<dbReference type="PANTHER" id="PTHR11203:SF37">
    <property type="entry name" value="INTEGRATOR COMPLEX SUBUNIT 11"/>
    <property type="match status" value="1"/>
</dbReference>
<sequence length="467" mass="51625">MSVDISFHGAVGGVTGSCHLLKTGGLNILVDCGLFQGENQWRARNEGDFGFDPAGIDYLLLTHAHLDHSGRIPLLVKRGFRGNIVCTRATYDITKIILLDSARIQEEDVEHWRPVNLRAGFEPKRPLYTTFDALDALGYFESLAKYDKPLKLNNEVKVTFRDAGHILGASFVEVDTKGGPRVVFSGDLGNTGKPIIRDPSYPSSSKDAQVMVVESTYGDRVHRSIEDSVEELINCIRKTFEAGGNVIIPSFAVERSQELLYYFRKFHDEGRLPKCDVFLDSPMAINVTNIMRRHPECFDEETIALFNSHNDPFTFPGLQITKTQTASKRINKSKSNAIIIAGSGMCTGGRVRLHLQRNISRPECSIVFIGFQAKGTLGREIVDGAPEVSILGETYKVEANIHTIGGFSSHADKPALLDWLSHGERLQKAFVVHGEPTSSEAFRAAVIEGNLSEETIVPALHETYHLG</sequence>
<dbReference type="SUPFAM" id="SSF56281">
    <property type="entry name" value="Metallo-hydrolase/oxidoreductase"/>
    <property type="match status" value="1"/>
</dbReference>
<reference evidence="4" key="1">
    <citation type="journal article" date="2015" name="Nature">
        <title>Complex archaea that bridge the gap between prokaryotes and eukaryotes.</title>
        <authorList>
            <person name="Spang A."/>
            <person name="Saw J.H."/>
            <person name="Jorgensen S.L."/>
            <person name="Zaremba-Niedzwiedzka K."/>
            <person name="Martijn J."/>
            <person name="Lind A.E."/>
            <person name="van Eijk R."/>
            <person name="Schleper C."/>
            <person name="Guy L."/>
            <person name="Ettema T.J."/>
        </authorList>
    </citation>
    <scope>NUCLEOTIDE SEQUENCE</scope>
</reference>
<evidence type="ECO:0000256" key="1">
    <source>
        <dbReference type="ARBA" id="ARBA00022801"/>
    </source>
</evidence>
<dbReference type="SMART" id="SM01027">
    <property type="entry name" value="Beta-Casp"/>
    <property type="match status" value="1"/>
</dbReference>
<dbReference type="Pfam" id="PF00753">
    <property type="entry name" value="Lactamase_B"/>
    <property type="match status" value="1"/>
</dbReference>
<dbReference type="GO" id="GO:0016787">
    <property type="term" value="F:hydrolase activity"/>
    <property type="evidence" value="ECO:0007669"/>
    <property type="project" value="UniProtKB-KW"/>
</dbReference>
<dbReference type="InterPro" id="IPR036866">
    <property type="entry name" value="RibonucZ/Hydroxyglut_hydro"/>
</dbReference>
<dbReference type="AlphaFoldDB" id="A0A0F9MIL6"/>
<accession>A0A0F9MIL6</accession>
<dbReference type="SMART" id="SM00849">
    <property type="entry name" value="Lactamase_B"/>
    <property type="match status" value="1"/>
</dbReference>
<evidence type="ECO:0000259" key="3">
    <source>
        <dbReference type="SMART" id="SM01027"/>
    </source>
</evidence>